<accession>A0A7W5UUK5</accession>
<feature type="transmembrane region" description="Helical" evidence="1">
    <location>
        <begin position="269"/>
        <end position="288"/>
    </location>
</feature>
<feature type="transmembrane region" description="Helical" evidence="1">
    <location>
        <begin position="238"/>
        <end position="263"/>
    </location>
</feature>
<dbReference type="EMBL" id="JACICA010000001">
    <property type="protein sequence ID" value="MBB3701869.1"/>
    <property type="molecule type" value="Genomic_DNA"/>
</dbReference>
<keyword evidence="1" id="KW-0812">Transmembrane</keyword>
<name>A0A7W5UUK5_9BACT</name>
<dbReference type="InterPro" id="IPR017896">
    <property type="entry name" value="4Fe4S_Fe-S-bd"/>
</dbReference>
<reference evidence="3 4" key="1">
    <citation type="submission" date="2020-08" db="EMBL/GenBank/DDBJ databases">
        <title>Genomic Encyclopedia of Type Strains, Phase IV (KMG-IV): sequencing the most valuable type-strain genomes for metagenomic binning, comparative biology and taxonomic classification.</title>
        <authorList>
            <person name="Goeker M."/>
        </authorList>
    </citation>
    <scope>NUCLEOTIDE SEQUENCE [LARGE SCALE GENOMIC DNA]</scope>
    <source>
        <strain evidence="3 4">DSM 22548</strain>
    </source>
</reference>
<evidence type="ECO:0000313" key="4">
    <source>
        <dbReference type="Proteomes" id="UP000541425"/>
    </source>
</evidence>
<dbReference type="RefSeq" id="WP_183694022.1">
    <property type="nucleotide sequence ID" value="NZ_JACICA010000001.1"/>
</dbReference>
<keyword evidence="1" id="KW-1133">Transmembrane helix</keyword>
<organism evidence="3 4">
    <name type="scientific">Alloprevotella rava</name>
    <dbReference type="NCBI Taxonomy" id="671218"/>
    <lineage>
        <taxon>Bacteria</taxon>
        <taxon>Pseudomonadati</taxon>
        <taxon>Bacteroidota</taxon>
        <taxon>Bacteroidia</taxon>
        <taxon>Bacteroidales</taxon>
        <taxon>Prevotellaceae</taxon>
        <taxon>Alloprevotella</taxon>
    </lineage>
</organism>
<dbReference type="Pfam" id="PF04205">
    <property type="entry name" value="FMN_bind"/>
    <property type="match status" value="1"/>
</dbReference>
<keyword evidence="1" id="KW-0472">Membrane</keyword>
<dbReference type="GO" id="GO:0016020">
    <property type="term" value="C:membrane"/>
    <property type="evidence" value="ECO:0007669"/>
    <property type="project" value="InterPro"/>
</dbReference>
<dbReference type="InterPro" id="IPR007329">
    <property type="entry name" value="FMN-bd"/>
</dbReference>
<protein>
    <submittedName>
        <fullName evidence="3">Polyferredoxin/Na+-translocating ferredoxin:NAD+ oxidoreductase RnfG subunit</fullName>
    </submittedName>
</protein>
<feature type="transmembrane region" description="Helical" evidence="1">
    <location>
        <begin position="356"/>
        <end position="380"/>
    </location>
</feature>
<comment type="caution">
    <text evidence="3">The sequence shown here is derived from an EMBL/GenBank/DDBJ whole genome shotgun (WGS) entry which is preliminary data.</text>
</comment>
<evidence type="ECO:0000256" key="1">
    <source>
        <dbReference type="SAM" id="Phobius"/>
    </source>
</evidence>
<feature type="transmembrane region" description="Helical" evidence="1">
    <location>
        <begin position="331"/>
        <end position="350"/>
    </location>
</feature>
<feature type="transmembrane region" description="Helical" evidence="1">
    <location>
        <begin position="205"/>
        <end position="226"/>
    </location>
</feature>
<sequence length="411" mass="44852">MNIQKNKQKGTAAKTRWTDLLSQAVSLMIVFLMLAAVAFTSGRLFGKDITAKAASQAEAAPTYSLPTPQELADLGYPNATLSERDSAIWDVTTSDGKSVGTLYNSARWGKDIIGFAGPTPLFILTDTDGRVLHITAQANQETEGYFGQASQLLHVWNGKTPAEALSQKVDAISGATYTSRAIIGNVQATFSALETGSSAIGKAPLLGWIKTVAVIAVMLFGILAAWKFRGNKRMRITVLVLNVLVLGFWTGQFISLSLLRSWMENGVDWIGALPAVVMVALAVLLPYFGRKNFYCTWVCPYGSIQELAWMLPLPKIKVNAKVFRRMKQLRLVVLGIILLMLWMGIGAEILDYEPFTAFMFTSAPIGVVIFSVAFVVLSLFAPRIWCQALCPVGMLLNTAEDNTIPTKKAKK</sequence>
<proteinExistence type="predicted"/>
<dbReference type="SMART" id="SM00900">
    <property type="entry name" value="FMN_bind"/>
    <property type="match status" value="1"/>
</dbReference>
<evidence type="ECO:0000313" key="3">
    <source>
        <dbReference type="EMBL" id="MBB3701869.1"/>
    </source>
</evidence>
<feature type="domain" description="FMN-binding" evidence="2">
    <location>
        <begin position="114"/>
        <end position="193"/>
    </location>
</feature>
<gene>
    <name evidence="3" type="ORF">FHS60_000311</name>
</gene>
<feature type="transmembrane region" description="Helical" evidence="1">
    <location>
        <begin position="20"/>
        <end position="39"/>
    </location>
</feature>
<dbReference type="Pfam" id="PF12801">
    <property type="entry name" value="Fer4_5"/>
    <property type="match status" value="2"/>
</dbReference>
<dbReference type="Proteomes" id="UP000541425">
    <property type="component" value="Unassembled WGS sequence"/>
</dbReference>
<dbReference type="GO" id="GO:0010181">
    <property type="term" value="F:FMN binding"/>
    <property type="evidence" value="ECO:0007669"/>
    <property type="project" value="InterPro"/>
</dbReference>
<dbReference type="AlphaFoldDB" id="A0A7W5UUK5"/>
<evidence type="ECO:0000259" key="2">
    <source>
        <dbReference type="SMART" id="SM00900"/>
    </source>
</evidence>